<dbReference type="SMART" id="SM00320">
    <property type="entry name" value="WD40"/>
    <property type="match status" value="7"/>
</dbReference>
<dbReference type="Proteomes" id="UP000019484">
    <property type="component" value="Unassembled WGS sequence"/>
</dbReference>
<accession>W9XNT5</accession>
<dbReference type="InterPro" id="IPR020472">
    <property type="entry name" value="WD40_PAC1"/>
</dbReference>
<evidence type="ECO:0000256" key="8">
    <source>
        <dbReference type="ARBA" id="ARBA00032113"/>
    </source>
</evidence>
<dbReference type="InterPro" id="IPR036047">
    <property type="entry name" value="F-box-like_dom_sf"/>
</dbReference>
<feature type="repeat" description="WD" evidence="9">
    <location>
        <begin position="413"/>
        <end position="443"/>
    </location>
</feature>
<evidence type="ECO:0000256" key="2">
    <source>
        <dbReference type="ARBA" id="ARBA00007968"/>
    </source>
</evidence>
<protein>
    <recommendedName>
        <fullName evidence="4">Probable E3 ubiquitin ligase complex SCF subunit sconB</fullName>
    </recommendedName>
    <alternativeName>
        <fullName evidence="8">Sulfur controller B</fullName>
    </alternativeName>
    <alternativeName>
        <fullName evidence="7">Sulfur metabolite repression control protein B</fullName>
    </alternativeName>
</protein>
<feature type="compositionally biased region" description="Low complexity" evidence="10">
    <location>
        <begin position="706"/>
        <end position="719"/>
    </location>
</feature>
<dbReference type="InterPro" id="IPR001810">
    <property type="entry name" value="F-box_dom"/>
</dbReference>
<feature type="compositionally biased region" description="Low complexity" evidence="10">
    <location>
        <begin position="12"/>
        <end position="24"/>
    </location>
</feature>
<dbReference type="AlphaFoldDB" id="W9XNT5"/>
<dbReference type="EMBL" id="AMWN01000007">
    <property type="protein sequence ID" value="EXJ81858.1"/>
    <property type="molecule type" value="Genomic_DNA"/>
</dbReference>
<dbReference type="HOGENOM" id="CLU_000288_103_0_1"/>
<organism evidence="12 13">
    <name type="scientific">Capronia coronata CBS 617.96</name>
    <dbReference type="NCBI Taxonomy" id="1182541"/>
    <lineage>
        <taxon>Eukaryota</taxon>
        <taxon>Fungi</taxon>
        <taxon>Dikarya</taxon>
        <taxon>Ascomycota</taxon>
        <taxon>Pezizomycotina</taxon>
        <taxon>Eurotiomycetes</taxon>
        <taxon>Chaetothyriomycetidae</taxon>
        <taxon>Chaetothyriales</taxon>
        <taxon>Herpotrichiellaceae</taxon>
        <taxon>Capronia</taxon>
    </lineage>
</organism>
<evidence type="ECO:0000256" key="10">
    <source>
        <dbReference type="SAM" id="MobiDB-lite"/>
    </source>
</evidence>
<evidence type="ECO:0000256" key="1">
    <source>
        <dbReference type="ARBA" id="ARBA00002730"/>
    </source>
</evidence>
<dbReference type="PANTHER" id="PTHR14604:SF4">
    <property type="entry name" value="F-BOX DOMAIN-CONTAINING PROTEIN"/>
    <property type="match status" value="1"/>
</dbReference>
<gene>
    <name evidence="12" type="ORF">A1O1_07923</name>
</gene>
<feature type="compositionally biased region" description="Acidic residues" evidence="10">
    <location>
        <begin position="213"/>
        <end position="226"/>
    </location>
</feature>
<feature type="region of interest" description="Disordered" evidence="10">
    <location>
        <begin position="1"/>
        <end position="41"/>
    </location>
</feature>
<dbReference type="InterPro" id="IPR036322">
    <property type="entry name" value="WD40_repeat_dom_sf"/>
</dbReference>
<proteinExistence type="inferred from homology"/>
<dbReference type="InterPro" id="IPR050995">
    <property type="entry name" value="WD-F-box_domain-protein"/>
</dbReference>
<dbReference type="SMART" id="SM00256">
    <property type="entry name" value="FBOX"/>
    <property type="match status" value="1"/>
</dbReference>
<dbReference type="PROSITE" id="PS50294">
    <property type="entry name" value="WD_REPEATS_REGION"/>
    <property type="match status" value="5"/>
</dbReference>
<evidence type="ECO:0000256" key="4">
    <source>
        <dbReference type="ARBA" id="ARBA00015819"/>
    </source>
</evidence>
<dbReference type="Gene3D" id="1.20.1280.50">
    <property type="match status" value="1"/>
</dbReference>
<feature type="region of interest" description="Disordered" evidence="10">
    <location>
        <begin position="161"/>
        <end position="192"/>
    </location>
</feature>
<reference evidence="12 13" key="1">
    <citation type="submission" date="2013-03" db="EMBL/GenBank/DDBJ databases">
        <title>The Genome Sequence of Capronia coronata CBS 617.96.</title>
        <authorList>
            <consortium name="The Broad Institute Genomics Platform"/>
            <person name="Cuomo C."/>
            <person name="de Hoog S."/>
            <person name="Gorbushina A."/>
            <person name="Walker B."/>
            <person name="Young S.K."/>
            <person name="Zeng Q."/>
            <person name="Gargeya S."/>
            <person name="Fitzgerald M."/>
            <person name="Haas B."/>
            <person name="Abouelleil A."/>
            <person name="Allen A.W."/>
            <person name="Alvarado L."/>
            <person name="Arachchi H.M."/>
            <person name="Berlin A.M."/>
            <person name="Chapman S.B."/>
            <person name="Gainer-Dewar J."/>
            <person name="Goldberg J."/>
            <person name="Griggs A."/>
            <person name="Gujja S."/>
            <person name="Hansen M."/>
            <person name="Howarth C."/>
            <person name="Imamovic A."/>
            <person name="Ireland A."/>
            <person name="Larimer J."/>
            <person name="McCowan C."/>
            <person name="Murphy C."/>
            <person name="Pearson M."/>
            <person name="Poon T.W."/>
            <person name="Priest M."/>
            <person name="Roberts A."/>
            <person name="Saif S."/>
            <person name="Shea T."/>
            <person name="Sisk P."/>
            <person name="Sykes S."/>
            <person name="Wortman J."/>
            <person name="Nusbaum C."/>
            <person name="Birren B."/>
        </authorList>
    </citation>
    <scope>NUCLEOTIDE SEQUENCE [LARGE SCALE GENOMIC DNA]</scope>
    <source>
        <strain evidence="12 13">CBS 617.96</strain>
    </source>
</reference>
<comment type="caution">
    <text evidence="12">The sequence shown here is derived from an EMBL/GenBank/DDBJ whole genome shotgun (WGS) entry which is preliminary data.</text>
</comment>
<dbReference type="GeneID" id="19162778"/>
<evidence type="ECO:0000256" key="5">
    <source>
        <dbReference type="ARBA" id="ARBA00022574"/>
    </source>
</evidence>
<feature type="region of interest" description="Disordered" evidence="10">
    <location>
        <begin position="856"/>
        <end position="932"/>
    </location>
</feature>
<feature type="repeat" description="WD" evidence="9">
    <location>
        <begin position="541"/>
        <end position="580"/>
    </location>
</feature>
<feature type="repeat" description="WD" evidence="9">
    <location>
        <begin position="327"/>
        <end position="366"/>
    </location>
</feature>
<feature type="region of interest" description="Disordered" evidence="10">
    <location>
        <begin position="212"/>
        <end position="286"/>
    </location>
</feature>
<dbReference type="OrthoDB" id="19711at2759"/>
<keyword evidence="13" id="KW-1185">Reference proteome</keyword>
<dbReference type="PROSITE" id="PS50181">
    <property type="entry name" value="FBOX"/>
    <property type="match status" value="1"/>
</dbReference>
<dbReference type="RefSeq" id="XP_007726979.1">
    <property type="nucleotide sequence ID" value="XM_007728789.1"/>
</dbReference>
<dbReference type="PROSITE" id="PS00678">
    <property type="entry name" value="WD_REPEATS_1"/>
    <property type="match status" value="2"/>
</dbReference>
<feature type="repeat" description="WD" evidence="9">
    <location>
        <begin position="501"/>
        <end position="540"/>
    </location>
</feature>
<feature type="compositionally biased region" description="Polar residues" evidence="10">
    <location>
        <begin position="921"/>
        <end position="930"/>
    </location>
</feature>
<comment type="similarity">
    <text evidence="2">Belongs to the WD repeat MET30/SCONB/SCON-2 family.</text>
</comment>
<dbReference type="PROSITE" id="PS50082">
    <property type="entry name" value="WD_REPEATS_2"/>
    <property type="match status" value="5"/>
</dbReference>
<dbReference type="Pfam" id="PF00400">
    <property type="entry name" value="WD40"/>
    <property type="match status" value="5"/>
</dbReference>
<evidence type="ECO:0000256" key="9">
    <source>
        <dbReference type="PROSITE-ProRule" id="PRU00221"/>
    </source>
</evidence>
<feature type="region of interest" description="Disordered" evidence="10">
    <location>
        <begin position="696"/>
        <end position="723"/>
    </location>
</feature>
<feature type="repeat" description="WD" evidence="9">
    <location>
        <begin position="368"/>
        <end position="411"/>
    </location>
</feature>
<evidence type="ECO:0000313" key="12">
    <source>
        <dbReference type="EMBL" id="EXJ81858.1"/>
    </source>
</evidence>
<dbReference type="InterPro" id="IPR001680">
    <property type="entry name" value="WD40_rpt"/>
</dbReference>
<keyword evidence="6" id="KW-0677">Repeat</keyword>
<comment type="function">
    <text evidence="1">Component of the SCF(sconB) E3 ubiquitin ligase complex involved in the regulation of sulfur metabolite repression, probably by mediating the inactivation or degradation of the metR transcription factor.</text>
</comment>
<feature type="compositionally biased region" description="Basic and acidic residues" evidence="10">
    <location>
        <begin position="1"/>
        <end position="11"/>
    </location>
</feature>
<dbReference type="InterPro" id="IPR015943">
    <property type="entry name" value="WD40/YVTN_repeat-like_dom_sf"/>
</dbReference>
<dbReference type="STRING" id="1182541.W9XNT5"/>
<evidence type="ECO:0000259" key="11">
    <source>
        <dbReference type="PROSITE" id="PS50181"/>
    </source>
</evidence>
<dbReference type="CDD" id="cd00200">
    <property type="entry name" value="WD40"/>
    <property type="match status" value="1"/>
</dbReference>
<dbReference type="eggNOG" id="KOG0281">
    <property type="taxonomic scope" value="Eukaryota"/>
</dbReference>
<feature type="domain" description="F-box" evidence="11">
    <location>
        <begin position="94"/>
        <end position="140"/>
    </location>
</feature>
<dbReference type="PRINTS" id="PR00320">
    <property type="entry name" value="GPROTEINBRPT"/>
</dbReference>
<feature type="compositionally biased region" description="Low complexity" evidence="10">
    <location>
        <begin position="903"/>
        <end position="913"/>
    </location>
</feature>
<dbReference type="SUPFAM" id="SSF50978">
    <property type="entry name" value="WD40 repeat-like"/>
    <property type="match status" value="1"/>
</dbReference>
<dbReference type="InterPro" id="IPR019775">
    <property type="entry name" value="WD40_repeat_CS"/>
</dbReference>
<comment type="subunit">
    <text evidence="3">Component of the SCF(sconB) E3 ubiquitin ligase complex.</text>
</comment>
<evidence type="ECO:0000256" key="3">
    <source>
        <dbReference type="ARBA" id="ARBA00011725"/>
    </source>
</evidence>
<dbReference type="Pfam" id="PF12937">
    <property type="entry name" value="F-box-like"/>
    <property type="match status" value="1"/>
</dbReference>
<sequence>MESFGRSHLDSNRSSYPSSSTNTPFRLDEGFSEDTASQDENGRNMFDATAAQFQEWVMAQNEESRAEIAYEVLRTLRTSRVAAVVDRLTPLLHMDPLEKLPPEITSEIFSYLDAHTLLTASLASHTWRARIMDSMLWQDLYKGQGWGLNMTEIKQFEAPHTTGARYESKKSRGQVFGQPQSKKRVTSDWMQSRVRKGSADVAHWREQHGVVEADTDMQSESDDQEMQDAPPTSFRNPLRRPNKRHSQDSGDEMDYSSSETTDEPVQRKERLGQSLEPPFKSRLAIQDPRGGERLNWLHLYKQRQKLEQNWLKGRFTTFQLPHPAHPNEAHTECVYTIQFFGKWLVSGSRDKTLRVWDLDTRRLRGKPLAGHSQSVLCLQFDPTEDEDVIISGSSDASVIVWRFSTGQKIHEIPSAHEESVLNLRFDKRYLITCSKDRRIKIWNRRPLTAADRDYPKISRDSTARVPSYIVDTNDIEPSLLEARIANGAIRALKPYMLLLTLVGHSAAVNAIQIHGDLIVSASGDRLIKVWNARDGKLLRTLQGHAKGIACVQFDSKRIVSGSSDNTVRIYDPYTSAEVAELKGHTNLVRTVQAGFGDMPGADEEYNYKAREAERKYLEDVANGLIVENRQYSREIRNGEHGTSRLALGAKLPPGGGGSKWGRIVSGSYDESIIIWRKNSDGDWVIGQVLRHEPAAREAVAGTRQRPAQQPAAQNVPQPATNHPLVAPGQTAQGHPSSINQGPAGAAHPLAMSASQIVQQAVGTSIASLGAGISNVMGISRVLNAPQIAHQTTPNRTTQSFNSSLTASGSSQVLSQAAMAHTQNAVNQAVQQALAQAGQVRISGHPPARTQMLNAGQQQPLHHAPGPNNAASNSNHHGDGHAPPPPPHQQNALPHHPPNPQPQAPDAQHPQQQPQPQPAVQGHSQQSQHHTPGSRVFKLQFDTRRIVSCSQDTRIIGWDFANGDPEIMEACRFFLGP</sequence>
<evidence type="ECO:0000256" key="7">
    <source>
        <dbReference type="ARBA" id="ARBA00030034"/>
    </source>
</evidence>
<dbReference type="PANTHER" id="PTHR14604">
    <property type="entry name" value="WD40 REPEAT PF20"/>
    <property type="match status" value="1"/>
</dbReference>
<dbReference type="Gene3D" id="2.130.10.10">
    <property type="entry name" value="YVTN repeat-like/Quinoprotein amine dehydrogenase"/>
    <property type="match status" value="2"/>
</dbReference>
<dbReference type="SUPFAM" id="SSF81383">
    <property type="entry name" value="F-box domain"/>
    <property type="match status" value="1"/>
</dbReference>
<evidence type="ECO:0000256" key="6">
    <source>
        <dbReference type="ARBA" id="ARBA00022737"/>
    </source>
</evidence>
<feature type="compositionally biased region" description="Low complexity" evidence="10">
    <location>
        <begin position="861"/>
        <end position="874"/>
    </location>
</feature>
<name>W9XNT5_9EURO</name>
<evidence type="ECO:0000313" key="13">
    <source>
        <dbReference type="Proteomes" id="UP000019484"/>
    </source>
</evidence>
<keyword evidence="5 9" id="KW-0853">WD repeat</keyword>